<reference evidence="1" key="1">
    <citation type="journal article" date="2015" name="Nature">
        <title>Complex archaea that bridge the gap between prokaryotes and eukaryotes.</title>
        <authorList>
            <person name="Spang A."/>
            <person name="Saw J.H."/>
            <person name="Jorgensen S.L."/>
            <person name="Zaremba-Niedzwiedzka K."/>
            <person name="Martijn J."/>
            <person name="Lind A.E."/>
            <person name="van Eijk R."/>
            <person name="Schleper C."/>
            <person name="Guy L."/>
            <person name="Ettema T.J."/>
        </authorList>
    </citation>
    <scope>NUCLEOTIDE SEQUENCE</scope>
</reference>
<name>A0A0F9JR53_9ZZZZ</name>
<dbReference type="EMBL" id="LAZR01009484">
    <property type="protein sequence ID" value="KKM72369.1"/>
    <property type="molecule type" value="Genomic_DNA"/>
</dbReference>
<accession>A0A0F9JR53</accession>
<evidence type="ECO:0000313" key="1">
    <source>
        <dbReference type="EMBL" id="KKM72369.1"/>
    </source>
</evidence>
<comment type="caution">
    <text evidence="1">The sequence shown here is derived from an EMBL/GenBank/DDBJ whole genome shotgun (WGS) entry which is preliminary data.</text>
</comment>
<gene>
    <name evidence="1" type="ORF">LCGC14_1421230</name>
</gene>
<protein>
    <submittedName>
        <fullName evidence="1">Uncharacterized protein</fullName>
    </submittedName>
</protein>
<sequence>MVLSIVVILILTSRLGIATTPVMAHTEEELFVVDLIAGGGNGIATTPVMAHTEEEPFVVDLIAGGGNEKSATDVGDIEIWNDGNNLYITYKTDYPWCFTETHLHIALTLEEIPQTKKGNPIPGHFTYHDVWDQGKTEYTYSIPLDWPSDTELYIAAHAKVQRFIGYEPLSMEEFINILPDTVIMSVQYPIGGGPAYFPVTAVTGDPLTGTYEGWCADTDHVIGQNTDYTTNVYSSYEELPAGLIEYPENLELVNWILNQDYVAQLSIAGGDFTYGDVQRAIWELIEDDQSTNGLGSWEPTRVNEILSDANANGEDFTPGCGDSIAVILAPVDNQQVLVAQVTFIDVDLECTLIYQTETAWGAHEYGIEGFSGKNWATYFTYSIQG</sequence>
<proteinExistence type="predicted"/>
<dbReference type="AlphaFoldDB" id="A0A0F9JR53"/>
<organism evidence="1">
    <name type="scientific">marine sediment metagenome</name>
    <dbReference type="NCBI Taxonomy" id="412755"/>
    <lineage>
        <taxon>unclassified sequences</taxon>
        <taxon>metagenomes</taxon>
        <taxon>ecological metagenomes</taxon>
    </lineage>
</organism>